<name>A0A2T1E6L3_9CYAN</name>
<dbReference type="OrthoDB" id="529436at2"/>
<organism evidence="1 2">
    <name type="scientific">Stenomitos frigidus ULC18</name>
    <dbReference type="NCBI Taxonomy" id="2107698"/>
    <lineage>
        <taxon>Bacteria</taxon>
        <taxon>Bacillati</taxon>
        <taxon>Cyanobacteriota</taxon>
        <taxon>Cyanophyceae</taxon>
        <taxon>Leptolyngbyales</taxon>
        <taxon>Leptolyngbyaceae</taxon>
        <taxon>Stenomitos</taxon>
    </lineage>
</organism>
<dbReference type="AlphaFoldDB" id="A0A2T1E6L3"/>
<evidence type="ECO:0000313" key="2">
    <source>
        <dbReference type="Proteomes" id="UP000239576"/>
    </source>
</evidence>
<dbReference type="RefSeq" id="WP_106256848.1">
    <property type="nucleotide sequence ID" value="NZ_CAWNSW010000068.1"/>
</dbReference>
<protein>
    <submittedName>
        <fullName evidence="1">Uncharacterized protein</fullName>
    </submittedName>
</protein>
<keyword evidence="2" id="KW-1185">Reference proteome</keyword>
<proteinExistence type="predicted"/>
<reference evidence="1 2" key="2">
    <citation type="submission" date="2018-03" db="EMBL/GenBank/DDBJ databases">
        <title>The ancient ancestry and fast evolution of plastids.</title>
        <authorList>
            <person name="Moore K.R."/>
            <person name="Magnabosco C."/>
            <person name="Momper L."/>
            <person name="Gold D.A."/>
            <person name="Bosak T."/>
            <person name="Fournier G.P."/>
        </authorList>
    </citation>
    <scope>NUCLEOTIDE SEQUENCE [LARGE SCALE GENOMIC DNA]</scope>
    <source>
        <strain evidence="1 2">ULC18</strain>
    </source>
</reference>
<comment type="caution">
    <text evidence="1">The sequence shown here is derived from an EMBL/GenBank/DDBJ whole genome shotgun (WGS) entry which is preliminary data.</text>
</comment>
<sequence length="257" mass="28329">MSRQVLERGVLACSALALYGWSQPSVSEPIIQHDCKPTSKVASAKDSCAQSPSNRISSAAPEKLVNDQWSDRQNNPLPDKMEAVYSDLLAQAQALVGRNQVTQAVDLVGGIPKNSRHYGMSQQLQDDWSRELLRQATGEYEQARIGKALSMLNTIPPGSQLHNRVTDIQQRWVKQETLLQRAIALKQAGNWQEVTDTVKSLEGTPMYQSLLVQGLLQQAMTQLYKPDAAMLQIAMEDLPAVQPPVAPPETISVMPSM</sequence>
<accession>A0A2T1E6L3</accession>
<dbReference type="EMBL" id="PVWK01000080">
    <property type="protein sequence ID" value="PSB28381.1"/>
    <property type="molecule type" value="Genomic_DNA"/>
</dbReference>
<gene>
    <name evidence="1" type="ORF">C7B82_13685</name>
</gene>
<evidence type="ECO:0000313" key="1">
    <source>
        <dbReference type="EMBL" id="PSB28381.1"/>
    </source>
</evidence>
<reference evidence="2" key="1">
    <citation type="submission" date="2018-02" db="EMBL/GenBank/DDBJ databases">
        <authorList>
            <person name="Moore K."/>
            <person name="Momper L."/>
        </authorList>
    </citation>
    <scope>NUCLEOTIDE SEQUENCE [LARGE SCALE GENOMIC DNA]</scope>
    <source>
        <strain evidence="2">ULC18</strain>
    </source>
</reference>
<dbReference type="Proteomes" id="UP000239576">
    <property type="component" value="Unassembled WGS sequence"/>
</dbReference>